<feature type="compositionally biased region" description="Polar residues" evidence="1">
    <location>
        <begin position="1"/>
        <end position="17"/>
    </location>
</feature>
<feature type="region of interest" description="Disordered" evidence="1">
    <location>
        <begin position="1"/>
        <end position="22"/>
    </location>
</feature>
<protein>
    <submittedName>
        <fullName evidence="3">Uncharacterized protein</fullName>
    </submittedName>
</protein>
<proteinExistence type="predicted"/>
<keyword evidence="2" id="KW-1185">Reference proteome</keyword>
<dbReference type="WBParaSite" id="PDA_v2.g23675.t1">
    <property type="protein sequence ID" value="PDA_v2.g23675.t1"/>
    <property type="gene ID" value="PDA_v2.g23675"/>
</dbReference>
<evidence type="ECO:0000313" key="2">
    <source>
        <dbReference type="Proteomes" id="UP000887578"/>
    </source>
</evidence>
<dbReference type="Proteomes" id="UP000887578">
    <property type="component" value="Unplaced"/>
</dbReference>
<organism evidence="2 3">
    <name type="scientific">Panagrolaimus davidi</name>
    <dbReference type="NCBI Taxonomy" id="227884"/>
    <lineage>
        <taxon>Eukaryota</taxon>
        <taxon>Metazoa</taxon>
        <taxon>Ecdysozoa</taxon>
        <taxon>Nematoda</taxon>
        <taxon>Chromadorea</taxon>
        <taxon>Rhabditida</taxon>
        <taxon>Tylenchina</taxon>
        <taxon>Panagrolaimomorpha</taxon>
        <taxon>Panagrolaimoidea</taxon>
        <taxon>Panagrolaimidae</taxon>
        <taxon>Panagrolaimus</taxon>
    </lineage>
</organism>
<sequence length="184" mass="21467">MESSNLHCEPSSSILSRQNKRKAEEEENVKAKKICHGVKAKNVWQLNSRSKFLSSRSSQLFSFPDSIMFYILKNPTTSKLYKKMIQTCKYFFIKNPIIVSPNSPYSLYLDKHCIGKTRFYLSQLVCKYWITENFNFLFYYTSILTKLYKCDAKKVTLNNEVISFNDLPMFTKTAEDITLNGVIV</sequence>
<dbReference type="AlphaFoldDB" id="A0A914PZ47"/>
<name>A0A914PZ47_9BILA</name>
<evidence type="ECO:0000256" key="1">
    <source>
        <dbReference type="SAM" id="MobiDB-lite"/>
    </source>
</evidence>
<accession>A0A914PZ47</accession>
<reference evidence="3" key="1">
    <citation type="submission" date="2022-11" db="UniProtKB">
        <authorList>
            <consortium name="WormBaseParasite"/>
        </authorList>
    </citation>
    <scope>IDENTIFICATION</scope>
</reference>
<evidence type="ECO:0000313" key="3">
    <source>
        <dbReference type="WBParaSite" id="PDA_v2.g23675.t1"/>
    </source>
</evidence>